<dbReference type="InterPro" id="IPR050870">
    <property type="entry name" value="FAST_kinase"/>
</dbReference>
<dbReference type="InterPro" id="IPR013579">
    <property type="entry name" value="FAST_2"/>
</dbReference>
<dbReference type="STRING" id="244447.ENSCSEP00000000347"/>
<dbReference type="InParanoid" id="A0A3P8UD49"/>
<evidence type="ECO:0000256" key="1">
    <source>
        <dbReference type="ARBA" id="ARBA00004173"/>
    </source>
</evidence>
<dbReference type="Ensembl" id="ENSCSET00000000371.1">
    <property type="protein sequence ID" value="ENSCSEP00000000347.1"/>
    <property type="gene ID" value="ENSCSEG00000000255.1"/>
</dbReference>
<dbReference type="GO" id="GO:0003723">
    <property type="term" value="F:RNA binding"/>
    <property type="evidence" value="ECO:0007669"/>
    <property type="project" value="TreeGrafter"/>
</dbReference>
<dbReference type="Pfam" id="PF08373">
    <property type="entry name" value="RAP"/>
    <property type="match status" value="1"/>
</dbReference>
<reference evidence="4" key="3">
    <citation type="submission" date="2025-09" db="UniProtKB">
        <authorList>
            <consortium name="Ensembl"/>
        </authorList>
    </citation>
    <scope>IDENTIFICATION</scope>
</reference>
<dbReference type="Pfam" id="PF08368">
    <property type="entry name" value="FAST_2"/>
    <property type="match status" value="1"/>
</dbReference>
<sequence>MTLKLSGRIKPLFRIGIQTVCPFSNHARSSTAARALCISSHGLRKPLSDWGVSSPFREPNIVSYGKGDCFRRSFFQFRVSPSHQPSEDEERSFQQSLRSCNSSQEVFNLLCSLEILSDTMAAAALHRVADFEQNGHSLQNPSVLDNDTIRCLCFQLEQEYGQLTDAGLSSALLACTRLFLDPWSTLMVRLVSENQRRLEGGKMKVGQLCTIGEAMLAVEGPGCVILHQVLEEIQKQESADWNVADAVSVYKLLQDSAADDAYYTDLMNAVQSHSLHDVSELDPAMAVRHLPQFTDKELTLVLGALIHFGHSDDYLVEAMEKYVPTVGFTAHPETVAKVMQFFSRRNIWCPPVFDAVAESFVYRADEYSASQVTRQIMAFGKLGYLPPNAGNMFKKVEEILHTRFLQFKPRTLLNLLHACTLVQRFPVNFVSRVFTRDFIQQLQENGRDQFVQAQLTQLYMTLRLECPFYKGPHLLQKHQVKSFSLPGRSLETSVDAKLHGFVVAGLTKLLGSCLYFGSGVLTPYCYTLDVEIKLDTEGQVLHVHENTGVKKRIALCIDGKSRFAANARQLLGKEIIKQRHLRILGYEVVQIPYYEIEELPNMSSVLESEGGQTHPPEHRPVTHTQRTECLQGWKELQLHPGRSCLHPAARLPKRPALWTQSTVFNHSVSKTNHQLHPISLLRVIQISCPLPPEFHWRPPSCLPVDLEYPVREDRQQCL</sequence>
<dbReference type="GO" id="GO:0000963">
    <property type="term" value="P:mitochondrial RNA processing"/>
    <property type="evidence" value="ECO:0007669"/>
    <property type="project" value="TreeGrafter"/>
</dbReference>
<evidence type="ECO:0000259" key="3">
    <source>
        <dbReference type="PROSITE" id="PS51286"/>
    </source>
</evidence>
<reference evidence="4 5" key="1">
    <citation type="journal article" date="2014" name="Nat. Genet.">
        <title>Whole-genome sequence of a flatfish provides insights into ZW sex chromosome evolution and adaptation to a benthic lifestyle.</title>
        <authorList>
            <person name="Chen S."/>
            <person name="Zhang G."/>
            <person name="Shao C."/>
            <person name="Huang Q."/>
            <person name="Liu G."/>
            <person name="Zhang P."/>
            <person name="Song W."/>
            <person name="An N."/>
            <person name="Chalopin D."/>
            <person name="Volff J.N."/>
            <person name="Hong Y."/>
            <person name="Li Q."/>
            <person name="Sha Z."/>
            <person name="Zhou H."/>
            <person name="Xie M."/>
            <person name="Yu Q."/>
            <person name="Liu Y."/>
            <person name="Xiang H."/>
            <person name="Wang N."/>
            <person name="Wu K."/>
            <person name="Yang C."/>
            <person name="Zhou Q."/>
            <person name="Liao X."/>
            <person name="Yang L."/>
            <person name="Hu Q."/>
            <person name="Zhang J."/>
            <person name="Meng L."/>
            <person name="Jin L."/>
            <person name="Tian Y."/>
            <person name="Lian J."/>
            <person name="Yang J."/>
            <person name="Miao G."/>
            <person name="Liu S."/>
            <person name="Liang Z."/>
            <person name="Yan F."/>
            <person name="Li Y."/>
            <person name="Sun B."/>
            <person name="Zhang H."/>
            <person name="Zhang J."/>
            <person name="Zhu Y."/>
            <person name="Du M."/>
            <person name="Zhao Y."/>
            <person name="Schartl M."/>
            <person name="Tang Q."/>
            <person name="Wang J."/>
        </authorList>
    </citation>
    <scope>NUCLEOTIDE SEQUENCE</scope>
</reference>
<dbReference type="Pfam" id="PF06743">
    <property type="entry name" value="FAST_1"/>
    <property type="match status" value="1"/>
</dbReference>
<evidence type="ECO:0000313" key="5">
    <source>
        <dbReference type="Proteomes" id="UP000265120"/>
    </source>
</evidence>
<evidence type="ECO:0000313" key="4">
    <source>
        <dbReference type="Ensembl" id="ENSCSEP00000000347.1"/>
    </source>
</evidence>
<dbReference type="PANTHER" id="PTHR21228:SF9">
    <property type="entry name" value="FAST KINASE DOMAIN-CONTAINING PROTEIN 3, MITOCHONDRIAL"/>
    <property type="match status" value="1"/>
</dbReference>
<dbReference type="GO" id="GO:0035770">
    <property type="term" value="C:ribonucleoprotein granule"/>
    <property type="evidence" value="ECO:0007669"/>
    <property type="project" value="TreeGrafter"/>
</dbReference>
<dbReference type="SMART" id="SM00952">
    <property type="entry name" value="RAP"/>
    <property type="match status" value="1"/>
</dbReference>
<dbReference type="InterPro" id="IPR010622">
    <property type="entry name" value="FAST_Leu-rich"/>
</dbReference>
<dbReference type="GO" id="GO:0005759">
    <property type="term" value="C:mitochondrial matrix"/>
    <property type="evidence" value="ECO:0007669"/>
    <property type="project" value="TreeGrafter"/>
</dbReference>
<dbReference type="Proteomes" id="UP000265120">
    <property type="component" value="Chromosome 3"/>
</dbReference>
<organism evidence="4 5">
    <name type="scientific">Cynoglossus semilaevis</name>
    <name type="common">Tongue sole</name>
    <dbReference type="NCBI Taxonomy" id="244447"/>
    <lineage>
        <taxon>Eukaryota</taxon>
        <taxon>Metazoa</taxon>
        <taxon>Chordata</taxon>
        <taxon>Craniata</taxon>
        <taxon>Vertebrata</taxon>
        <taxon>Euteleostomi</taxon>
        <taxon>Actinopterygii</taxon>
        <taxon>Neopterygii</taxon>
        <taxon>Teleostei</taxon>
        <taxon>Neoteleostei</taxon>
        <taxon>Acanthomorphata</taxon>
        <taxon>Carangaria</taxon>
        <taxon>Pleuronectiformes</taxon>
        <taxon>Pleuronectoidei</taxon>
        <taxon>Cynoglossidae</taxon>
        <taxon>Cynoglossinae</taxon>
        <taxon>Cynoglossus</taxon>
    </lineage>
</organism>
<keyword evidence="5" id="KW-1185">Reference proteome</keyword>
<feature type="domain" description="RAP" evidence="3">
    <location>
        <begin position="553"/>
        <end position="608"/>
    </location>
</feature>
<dbReference type="GeneTree" id="ENSGT01030000234607"/>
<comment type="subcellular location">
    <subcellularLocation>
        <location evidence="1">Mitochondrion</location>
    </subcellularLocation>
</comment>
<dbReference type="PROSITE" id="PS51286">
    <property type="entry name" value="RAP"/>
    <property type="match status" value="1"/>
</dbReference>
<name>A0A3P8UD49_CYNSE</name>
<dbReference type="AlphaFoldDB" id="A0A3P8UD49"/>
<proteinExistence type="predicted"/>
<accession>A0A3P8UD49</accession>
<protein>
    <submittedName>
        <fullName evidence="4">FAST kinase domains 3</fullName>
    </submittedName>
</protein>
<keyword evidence="2" id="KW-0496">Mitochondrion</keyword>
<evidence type="ECO:0000256" key="2">
    <source>
        <dbReference type="ARBA" id="ARBA00023128"/>
    </source>
</evidence>
<reference evidence="4" key="2">
    <citation type="submission" date="2025-08" db="UniProtKB">
        <authorList>
            <consortium name="Ensembl"/>
        </authorList>
    </citation>
    <scope>IDENTIFICATION</scope>
</reference>
<dbReference type="GO" id="GO:0044528">
    <property type="term" value="P:regulation of mitochondrial mRNA stability"/>
    <property type="evidence" value="ECO:0007669"/>
    <property type="project" value="InterPro"/>
</dbReference>
<dbReference type="InterPro" id="IPR013584">
    <property type="entry name" value="RAP"/>
</dbReference>
<dbReference type="FunCoup" id="A0A3P8UD49">
    <property type="interactions" value="520"/>
</dbReference>
<dbReference type="PANTHER" id="PTHR21228">
    <property type="entry name" value="FAST LEU-RICH DOMAIN-CONTAINING"/>
    <property type="match status" value="1"/>
</dbReference>